<dbReference type="EMBL" id="ML987192">
    <property type="protein sequence ID" value="KAF2252237.1"/>
    <property type="molecule type" value="Genomic_DNA"/>
</dbReference>
<feature type="domain" description="Thioredoxin-like fold" evidence="3">
    <location>
        <begin position="81"/>
        <end position="176"/>
    </location>
</feature>
<gene>
    <name evidence="4" type="ORF">BU26DRAFT_421487</name>
</gene>
<dbReference type="GO" id="GO:0007005">
    <property type="term" value="P:mitochondrion organization"/>
    <property type="evidence" value="ECO:0007669"/>
    <property type="project" value="TreeGrafter"/>
</dbReference>
<dbReference type="InterPro" id="IPR012336">
    <property type="entry name" value="Thioredoxin-like_fold"/>
</dbReference>
<dbReference type="PANTHER" id="PTHR12289">
    <property type="entry name" value="METAXIN RELATED"/>
    <property type="match status" value="1"/>
</dbReference>
<dbReference type="InterPro" id="IPR050931">
    <property type="entry name" value="Mito_Protein_Transport_Metaxin"/>
</dbReference>
<dbReference type="InterPro" id="IPR021211">
    <property type="entry name" value="SAM35"/>
</dbReference>
<dbReference type="RefSeq" id="XP_033687241.1">
    <property type="nucleotide sequence ID" value="XM_033823410.1"/>
</dbReference>
<dbReference type="Proteomes" id="UP000800094">
    <property type="component" value="Unassembled WGS sequence"/>
</dbReference>
<dbReference type="AlphaFoldDB" id="A0A6A6IPR0"/>
<feature type="region of interest" description="Disordered" evidence="1">
    <location>
        <begin position="1"/>
        <end position="21"/>
    </location>
</feature>
<proteinExistence type="predicted"/>
<dbReference type="GO" id="GO:0001401">
    <property type="term" value="C:SAM complex"/>
    <property type="evidence" value="ECO:0007669"/>
    <property type="project" value="TreeGrafter"/>
</dbReference>
<evidence type="ECO:0000256" key="1">
    <source>
        <dbReference type="SAM" id="MobiDB-lite"/>
    </source>
</evidence>
<evidence type="ECO:0000313" key="4">
    <source>
        <dbReference type="EMBL" id="KAF2252237.1"/>
    </source>
</evidence>
<evidence type="ECO:0008006" key="6">
    <source>
        <dbReference type="Google" id="ProtNLM"/>
    </source>
</evidence>
<evidence type="ECO:0000259" key="3">
    <source>
        <dbReference type="Pfam" id="PF17172"/>
    </source>
</evidence>
<dbReference type="Pfam" id="PF17172">
    <property type="entry name" value="GST_N_4"/>
    <property type="match status" value="1"/>
</dbReference>
<dbReference type="PANTHER" id="PTHR12289:SF44">
    <property type="entry name" value="OUTER MEMBRANE PROTEIN (SAM35), PUTATIVE (AFU_ORTHOLOGUE AFUA_1G13180)-RELATED"/>
    <property type="match status" value="1"/>
</dbReference>
<evidence type="ECO:0000313" key="5">
    <source>
        <dbReference type="Proteomes" id="UP000800094"/>
    </source>
</evidence>
<keyword evidence="5" id="KW-1185">Reference proteome</keyword>
<dbReference type="CDD" id="cd03193">
    <property type="entry name" value="GST_C_Metaxin"/>
    <property type="match status" value="1"/>
</dbReference>
<feature type="domain" description="Metaxin glutathione S-transferase" evidence="2">
    <location>
        <begin position="229"/>
        <end position="297"/>
    </location>
</feature>
<dbReference type="GeneID" id="54576740"/>
<accession>A0A6A6IPR0</accession>
<evidence type="ECO:0000259" key="2">
    <source>
        <dbReference type="Pfam" id="PF17171"/>
    </source>
</evidence>
<dbReference type="InterPro" id="IPR033468">
    <property type="entry name" value="Metaxin_GST"/>
</dbReference>
<dbReference type="Pfam" id="PF17171">
    <property type="entry name" value="GST_C_6"/>
    <property type="match status" value="1"/>
</dbReference>
<sequence>MTSENTNSDDTPQNPRRPQAQLSRSIFAVPAPIKQLFDKFPLLTYPTNELPQRAPRNRNAHVLYVFATQGEALEGAPSYNPACLKWQAYLKFSNIDFRIACSNNHASPSGSLPFLLPSSPESSKQIQPVPSGKLQRWSMNNSPSAIEEPGDLRYEAYLSLLDHRIRRAWLYSIYLSHNSTSIAEPLYILPASSNPFVRLAIAHELHRAAEKELLKFSAVINAEVLYAQAEEAFAALGAVLGEDRWFFGASKPCLFDASVFAYTHLLMDDNLGNGWVDTRLRDAMLSRQNLVDHRNQILSTYFPRTT</sequence>
<dbReference type="OrthoDB" id="198787at2759"/>
<organism evidence="4 5">
    <name type="scientific">Trematosphaeria pertusa</name>
    <dbReference type="NCBI Taxonomy" id="390896"/>
    <lineage>
        <taxon>Eukaryota</taxon>
        <taxon>Fungi</taxon>
        <taxon>Dikarya</taxon>
        <taxon>Ascomycota</taxon>
        <taxon>Pezizomycotina</taxon>
        <taxon>Dothideomycetes</taxon>
        <taxon>Pleosporomycetidae</taxon>
        <taxon>Pleosporales</taxon>
        <taxon>Massarineae</taxon>
        <taxon>Trematosphaeriaceae</taxon>
        <taxon>Trematosphaeria</taxon>
    </lineage>
</organism>
<dbReference type="Pfam" id="PF10806">
    <property type="entry name" value="SAM35"/>
    <property type="match status" value="1"/>
</dbReference>
<protein>
    <recommendedName>
        <fullName evidence="6">Mitochondrial outer membrane protein</fullName>
    </recommendedName>
</protein>
<reference evidence="4" key="1">
    <citation type="journal article" date="2020" name="Stud. Mycol.">
        <title>101 Dothideomycetes genomes: a test case for predicting lifestyles and emergence of pathogens.</title>
        <authorList>
            <person name="Haridas S."/>
            <person name="Albert R."/>
            <person name="Binder M."/>
            <person name="Bloem J."/>
            <person name="Labutti K."/>
            <person name="Salamov A."/>
            <person name="Andreopoulos B."/>
            <person name="Baker S."/>
            <person name="Barry K."/>
            <person name="Bills G."/>
            <person name="Bluhm B."/>
            <person name="Cannon C."/>
            <person name="Castanera R."/>
            <person name="Culley D."/>
            <person name="Daum C."/>
            <person name="Ezra D."/>
            <person name="Gonzalez J."/>
            <person name="Henrissat B."/>
            <person name="Kuo A."/>
            <person name="Liang C."/>
            <person name="Lipzen A."/>
            <person name="Lutzoni F."/>
            <person name="Magnuson J."/>
            <person name="Mondo S."/>
            <person name="Nolan M."/>
            <person name="Ohm R."/>
            <person name="Pangilinan J."/>
            <person name="Park H.-J."/>
            <person name="Ramirez L."/>
            <person name="Alfaro M."/>
            <person name="Sun H."/>
            <person name="Tritt A."/>
            <person name="Yoshinaga Y."/>
            <person name="Zwiers L.-H."/>
            <person name="Turgeon B."/>
            <person name="Goodwin S."/>
            <person name="Spatafora J."/>
            <person name="Crous P."/>
            <person name="Grigoriev I."/>
        </authorList>
    </citation>
    <scope>NUCLEOTIDE SEQUENCE</scope>
    <source>
        <strain evidence="4">CBS 122368</strain>
    </source>
</reference>
<name>A0A6A6IPR0_9PLEO</name>